<accession>A0A6A5KJF0</accession>
<gene>
    <name evidence="2" type="ORF">BDW02DRAFT_494809</name>
</gene>
<keyword evidence="1" id="KW-1133">Transmembrane helix</keyword>
<dbReference type="Proteomes" id="UP000800040">
    <property type="component" value="Unassembled WGS sequence"/>
</dbReference>
<evidence type="ECO:0000313" key="3">
    <source>
        <dbReference type="Proteomes" id="UP000800040"/>
    </source>
</evidence>
<keyword evidence="1" id="KW-0812">Transmembrane</keyword>
<keyword evidence="3" id="KW-1185">Reference proteome</keyword>
<feature type="transmembrane region" description="Helical" evidence="1">
    <location>
        <begin position="26"/>
        <end position="48"/>
    </location>
</feature>
<dbReference type="EMBL" id="ML975280">
    <property type="protein sequence ID" value="KAF1835959.1"/>
    <property type="molecule type" value="Genomic_DNA"/>
</dbReference>
<name>A0A6A5KJF0_9PLEO</name>
<protein>
    <submittedName>
        <fullName evidence="2">Uncharacterized protein</fullName>
    </submittedName>
</protein>
<dbReference type="AlphaFoldDB" id="A0A6A5KJF0"/>
<keyword evidence="1" id="KW-0472">Membrane</keyword>
<organism evidence="2 3">
    <name type="scientific">Decorospora gaudefroyi</name>
    <dbReference type="NCBI Taxonomy" id="184978"/>
    <lineage>
        <taxon>Eukaryota</taxon>
        <taxon>Fungi</taxon>
        <taxon>Dikarya</taxon>
        <taxon>Ascomycota</taxon>
        <taxon>Pezizomycotina</taxon>
        <taxon>Dothideomycetes</taxon>
        <taxon>Pleosporomycetidae</taxon>
        <taxon>Pleosporales</taxon>
        <taxon>Pleosporineae</taxon>
        <taxon>Pleosporaceae</taxon>
        <taxon>Decorospora</taxon>
    </lineage>
</organism>
<reference evidence="2" key="1">
    <citation type="submission" date="2020-01" db="EMBL/GenBank/DDBJ databases">
        <authorList>
            <consortium name="DOE Joint Genome Institute"/>
            <person name="Haridas S."/>
            <person name="Albert R."/>
            <person name="Binder M."/>
            <person name="Bloem J."/>
            <person name="Labutti K."/>
            <person name="Salamov A."/>
            <person name="Andreopoulos B."/>
            <person name="Baker S.E."/>
            <person name="Barry K."/>
            <person name="Bills G."/>
            <person name="Bluhm B.H."/>
            <person name="Cannon C."/>
            <person name="Castanera R."/>
            <person name="Culley D.E."/>
            <person name="Daum C."/>
            <person name="Ezra D."/>
            <person name="Gonzalez J.B."/>
            <person name="Henrissat B."/>
            <person name="Kuo A."/>
            <person name="Liang C."/>
            <person name="Lipzen A."/>
            <person name="Lutzoni F."/>
            <person name="Magnuson J."/>
            <person name="Mondo S."/>
            <person name="Nolan M."/>
            <person name="Ohm R."/>
            <person name="Pangilinan J."/>
            <person name="Park H.-J."/>
            <person name="Ramirez L."/>
            <person name="Alfaro M."/>
            <person name="Sun H."/>
            <person name="Tritt A."/>
            <person name="Yoshinaga Y."/>
            <person name="Zwiers L.-H."/>
            <person name="Turgeon B.G."/>
            <person name="Goodwin S.B."/>
            <person name="Spatafora J.W."/>
            <person name="Crous P.W."/>
            <person name="Grigoriev I.V."/>
        </authorList>
    </citation>
    <scope>NUCLEOTIDE SEQUENCE</scope>
    <source>
        <strain evidence="2">P77</strain>
    </source>
</reference>
<dbReference type="OrthoDB" id="3794851at2759"/>
<evidence type="ECO:0000256" key="1">
    <source>
        <dbReference type="SAM" id="Phobius"/>
    </source>
</evidence>
<evidence type="ECO:0000313" key="2">
    <source>
        <dbReference type="EMBL" id="KAF1835959.1"/>
    </source>
</evidence>
<proteinExistence type="predicted"/>
<sequence>MQPPLHPRNPPKNAEDRKIVPIPLPWFIPLCVFAPFFMTFILFVLYHYTIKRPRAKKALQAPGSAEQKVSKDVEMQVRMFVHPMEGRGGSGLSVIRL</sequence>